<gene>
    <name evidence="1" type="ORF">COV95_00325</name>
</gene>
<sequence>MKSIRHKLAVIVTTTFSACNEIIFTQHISIKILQSNLYGNNFCYFSYLPVSGVKDPRLHLRRDKNLIFNELYMNKNAAYKAALAIRNLRHYRFRFKISLEFMNI</sequence>
<organism evidence="1 2">
    <name type="scientific">Candidatus Zambryskibacteria bacterium CG11_big_fil_rev_8_21_14_0_20_40_24</name>
    <dbReference type="NCBI Taxonomy" id="1975116"/>
    <lineage>
        <taxon>Bacteria</taxon>
        <taxon>Candidatus Zambryskiibacteriota</taxon>
    </lineage>
</organism>
<comment type="caution">
    <text evidence="1">The sequence shown here is derived from an EMBL/GenBank/DDBJ whole genome shotgun (WGS) entry which is preliminary data.</text>
</comment>
<dbReference type="EMBL" id="PCVC01000010">
    <property type="protein sequence ID" value="PIQ67142.1"/>
    <property type="molecule type" value="Genomic_DNA"/>
</dbReference>
<dbReference type="AlphaFoldDB" id="A0A2H0K7B0"/>
<accession>A0A2H0K7B0</accession>
<proteinExistence type="predicted"/>
<dbReference type="Proteomes" id="UP000229834">
    <property type="component" value="Unassembled WGS sequence"/>
</dbReference>
<evidence type="ECO:0000313" key="1">
    <source>
        <dbReference type="EMBL" id="PIQ67142.1"/>
    </source>
</evidence>
<protein>
    <submittedName>
        <fullName evidence="1">Uncharacterized protein</fullName>
    </submittedName>
</protein>
<dbReference type="PROSITE" id="PS51257">
    <property type="entry name" value="PROKAR_LIPOPROTEIN"/>
    <property type="match status" value="1"/>
</dbReference>
<name>A0A2H0K7B0_9BACT</name>
<evidence type="ECO:0000313" key="2">
    <source>
        <dbReference type="Proteomes" id="UP000229834"/>
    </source>
</evidence>
<reference evidence="1 2" key="1">
    <citation type="submission" date="2017-09" db="EMBL/GenBank/DDBJ databases">
        <title>Depth-based differentiation of microbial function through sediment-hosted aquifers and enrichment of novel symbionts in the deep terrestrial subsurface.</title>
        <authorList>
            <person name="Probst A.J."/>
            <person name="Ladd B."/>
            <person name="Jarett J.K."/>
            <person name="Geller-Mcgrath D.E."/>
            <person name="Sieber C.M."/>
            <person name="Emerson J.B."/>
            <person name="Anantharaman K."/>
            <person name="Thomas B.C."/>
            <person name="Malmstrom R."/>
            <person name="Stieglmeier M."/>
            <person name="Klingl A."/>
            <person name="Woyke T."/>
            <person name="Ryan C.M."/>
            <person name="Banfield J.F."/>
        </authorList>
    </citation>
    <scope>NUCLEOTIDE SEQUENCE [LARGE SCALE GENOMIC DNA]</scope>
    <source>
        <strain evidence="1">CG11_big_fil_rev_8_21_14_0_20_40_24</strain>
    </source>
</reference>